<keyword evidence="3" id="KW-1185">Reference proteome</keyword>
<reference evidence="4 5" key="1">
    <citation type="submission" date="2022-11" db="UniProtKB">
        <authorList>
            <consortium name="WormBaseParasite"/>
        </authorList>
    </citation>
    <scope>IDENTIFICATION</scope>
</reference>
<dbReference type="InterPro" id="IPR010286">
    <property type="entry name" value="METTL16/RlmF"/>
</dbReference>
<dbReference type="InterPro" id="IPR029063">
    <property type="entry name" value="SAM-dependent_MTases_sf"/>
</dbReference>
<accession>A0A914W420</accession>
<dbReference type="PANTHER" id="PTHR13393:SF0">
    <property type="entry name" value="RNA N6-ADENOSINE-METHYLTRANSFERASE METTL16"/>
    <property type="match status" value="1"/>
</dbReference>
<name>A0A914W420_9BILA</name>
<protein>
    <submittedName>
        <fullName evidence="4 5">U6 small nuclear RNA (adenine-(43)-N(6))-methyltransferase</fullName>
    </submittedName>
</protein>
<dbReference type="Pfam" id="PF05971">
    <property type="entry name" value="Methyltransf_10"/>
    <property type="match status" value="1"/>
</dbReference>
<evidence type="ECO:0000313" key="5">
    <source>
        <dbReference type="WBParaSite" id="PSAMB.scaffold6461size9430.g28545.t1"/>
    </source>
</evidence>
<dbReference type="Proteomes" id="UP000887566">
    <property type="component" value="Unplaced"/>
</dbReference>
<dbReference type="GO" id="GO:0008168">
    <property type="term" value="F:methyltransferase activity"/>
    <property type="evidence" value="ECO:0007669"/>
    <property type="project" value="UniProtKB-KW"/>
</dbReference>
<organism evidence="3 4">
    <name type="scientific">Plectus sambesii</name>
    <dbReference type="NCBI Taxonomy" id="2011161"/>
    <lineage>
        <taxon>Eukaryota</taxon>
        <taxon>Metazoa</taxon>
        <taxon>Ecdysozoa</taxon>
        <taxon>Nematoda</taxon>
        <taxon>Chromadorea</taxon>
        <taxon>Plectida</taxon>
        <taxon>Plectina</taxon>
        <taxon>Plectoidea</taxon>
        <taxon>Plectidae</taxon>
        <taxon>Plectus</taxon>
    </lineage>
</organism>
<dbReference type="AlphaFoldDB" id="A0A914W420"/>
<dbReference type="GO" id="GO:0070475">
    <property type="term" value="P:rRNA base methylation"/>
    <property type="evidence" value="ECO:0007669"/>
    <property type="project" value="TreeGrafter"/>
</dbReference>
<evidence type="ECO:0000256" key="1">
    <source>
        <dbReference type="ARBA" id="ARBA00022603"/>
    </source>
</evidence>
<evidence type="ECO:0000313" key="4">
    <source>
        <dbReference type="WBParaSite" id="PSAMB.scaffold3122size38986.g20406.t1"/>
    </source>
</evidence>
<keyword evidence="2" id="KW-0808">Transferase</keyword>
<dbReference type="Gene3D" id="3.40.50.150">
    <property type="entry name" value="Vaccinia Virus protein VP39"/>
    <property type="match status" value="1"/>
</dbReference>
<dbReference type="WBParaSite" id="PSAMB.scaffold3122size38986.g20406.t1">
    <property type="protein sequence ID" value="PSAMB.scaffold3122size38986.g20406.t1"/>
    <property type="gene ID" value="PSAMB.scaffold3122size38986.g20406"/>
</dbReference>
<sequence length="157" mass="17831">MAFNKFMHPRNPYKERPPDFKELAKNYSVFKDHCTIDHHGKARVNFGDPEAVRALTWTLLKNDFNLDVDLPADCLVPRVTQRLNYLLWLEDLVNQNDIKGPIIGIDIGTGASCVFPLLGARQCGWDFVATDTDAKAVEVATRNVRRNQLEQHITVLA</sequence>
<dbReference type="GO" id="GO:0005634">
    <property type="term" value="C:nucleus"/>
    <property type="evidence" value="ECO:0007669"/>
    <property type="project" value="TreeGrafter"/>
</dbReference>
<evidence type="ECO:0000256" key="2">
    <source>
        <dbReference type="ARBA" id="ARBA00022679"/>
    </source>
</evidence>
<dbReference type="SUPFAM" id="SSF53335">
    <property type="entry name" value="S-adenosyl-L-methionine-dependent methyltransferases"/>
    <property type="match status" value="1"/>
</dbReference>
<keyword evidence="1" id="KW-0489">Methyltransferase</keyword>
<evidence type="ECO:0000313" key="3">
    <source>
        <dbReference type="Proteomes" id="UP000887566"/>
    </source>
</evidence>
<proteinExistence type="predicted"/>
<dbReference type="WBParaSite" id="PSAMB.scaffold6461size9430.g28545.t1">
    <property type="protein sequence ID" value="PSAMB.scaffold6461size9430.g28545.t1"/>
    <property type="gene ID" value="PSAMB.scaffold6461size9430.g28545"/>
</dbReference>
<dbReference type="PANTHER" id="PTHR13393">
    <property type="entry name" value="SAM-DEPENDENT METHYLTRANSFERASE"/>
    <property type="match status" value="1"/>
</dbReference>